<evidence type="ECO:0000313" key="2">
    <source>
        <dbReference type="Proteomes" id="UP000499080"/>
    </source>
</evidence>
<organism evidence="1 2">
    <name type="scientific">Araneus ventricosus</name>
    <name type="common">Orbweaver spider</name>
    <name type="synonym">Epeira ventricosa</name>
    <dbReference type="NCBI Taxonomy" id="182803"/>
    <lineage>
        <taxon>Eukaryota</taxon>
        <taxon>Metazoa</taxon>
        <taxon>Ecdysozoa</taxon>
        <taxon>Arthropoda</taxon>
        <taxon>Chelicerata</taxon>
        <taxon>Arachnida</taxon>
        <taxon>Araneae</taxon>
        <taxon>Araneomorphae</taxon>
        <taxon>Entelegynae</taxon>
        <taxon>Araneoidea</taxon>
        <taxon>Araneidae</taxon>
        <taxon>Araneus</taxon>
    </lineage>
</organism>
<dbReference type="Proteomes" id="UP000499080">
    <property type="component" value="Unassembled WGS sequence"/>
</dbReference>
<name>A0A4Y2THN4_ARAVE</name>
<proteinExistence type="predicted"/>
<accession>A0A4Y2THN4</accession>
<dbReference type="AlphaFoldDB" id="A0A4Y2THN4"/>
<evidence type="ECO:0000313" key="1">
    <source>
        <dbReference type="EMBL" id="GBN98615.1"/>
    </source>
</evidence>
<keyword evidence="2" id="KW-1185">Reference proteome</keyword>
<reference evidence="1 2" key="1">
    <citation type="journal article" date="2019" name="Sci. Rep.">
        <title>Orb-weaving spider Araneus ventricosus genome elucidates the spidroin gene catalogue.</title>
        <authorList>
            <person name="Kono N."/>
            <person name="Nakamura H."/>
            <person name="Ohtoshi R."/>
            <person name="Moran D.A.P."/>
            <person name="Shinohara A."/>
            <person name="Yoshida Y."/>
            <person name="Fujiwara M."/>
            <person name="Mori M."/>
            <person name="Tomita M."/>
            <person name="Arakawa K."/>
        </authorList>
    </citation>
    <scope>NUCLEOTIDE SEQUENCE [LARGE SCALE GENOMIC DNA]</scope>
</reference>
<dbReference type="EMBL" id="BGPR01027823">
    <property type="protein sequence ID" value="GBN98615.1"/>
    <property type="molecule type" value="Genomic_DNA"/>
</dbReference>
<sequence>MFLPLKPDVPTRISEAHQNLAQKVTKMCRYLIYKEEMKVLEKILAKFHLKKNRVAPESTTSTWLRSRPIISGLHKNQSHYRRLWECLLPCQVYHCAR</sequence>
<comment type="caution">
    <text evidence="1">The sequence shown here is derived from an EMBL/GenBank/DDBJ whole genome shotgun (WGS) entry which is preliminary data.</text>
</comment>
<protein>
    <submittedName>
        <fullName evidence="1">Uncharacterized protein</fullName>
    </submittedName>
</protein>
<gene>
    <name evidence="1" type="ORF">AVEN_8128_1</name>
</gene>